<evidence type="ECO:0000256" key="7">
    <source>
        <dbReference type="SAM" id="MobiDB-lite"/>
    </source>
</evidence>
<protein>
    <submittedName>
        <fullName evidence="11">FtsX-like permease family protein</fullName>
    </submittedName>
</protein>
<feature type="region of interest" description="Disordered" evidence="7">
    <location>
        <begin position="456"/>
        <end position="476"/>
    </location>
</feature>
<keyword evidence="12" id="KW-1185">Reference proteome</keyword>
<feature type="domain" description="ABC3 transporter permease C-terminal" evidence="9">
    <location>
        <begin position="638"/>
        <end position="757"/>
    </location>
</feature>
<dbReference type="PANTHER" id="PTHR30572:SF4">
    <property type="entry name" value="ABC TRANSPORTER PERMEASE YTRF"/>
    <property type="match status" value="1"/>
</dbReference>
<evidence type="ECO:0000256" key="2">
    <source>
        <dbReference type="ARBA" id="ARBA00022475"/>
    </source>
</evidence>
<organism evidence="11 12">
    <name type="scientific">Streptomyces neyagawaensis</name>
    <dbReference type="NCBI Taxonomy" id="42238"/>
    <lineage>
        <taxon>Bacteria</taxon>
        <taxon>Bacillati</taxon>
        <taxon>Actinomycetota</taxon>
        <taxon>Actinomycetes</taxon>
        <taxon>Kitasatosporales</taxon>
        <taxon>Streptomycetaceae</taxon>
        <taxon>Streptomyces</taxon>
    </lineage>
</organism>
<feature type="transmembrane region" description="Helical" evidence="8">
    <location>
        <begin position="245"/>
        <end position="273"/>
    </location>
</feature>
<feature type="domain" description="ABC3 transporter permease C-terminal" evidence="9">
    <location>
        <begin position="251"/>
        <end position="369"/>
    </location>
</feature>
<evidence type="ECO:0000313" key="11">
    <source>
        <dbReference type="EMBL" id="MEU6801755.1"/>
    </source>
</evidence>
<keyword evidence="3 8" id="KW-0812">Transmembrane</keyword>
<evidence type="ECO:0000256" key="6">
    <source>
        <dbReference type="ARBA" id="ARBA00038076"/>
    </source>
</evidence>
<feature type="transmembrane region" description="Helical" evidence="8">
    <location>
        <begin position="20"/>
        <end position="43"/>
    </location>
</feature>
<dbReference type="Proteomes" id="UP001551189">
    <property type="component" value="Unassembled WGS sequence"/>
</dbReference>
<dbReference type="InterPro" id="IPR050250">
    <property type="entry name" value="Macrolide_Exporter_MacB"/>
</dbReference>
<accession>A0ABV3AX58</accession>
<evidence type="ECO:0000256" key="3">
    <source>
        <dbReference type="ARBA" id="ARBA00022692"/>
    </source>
</evidence>
<feature type="transmembrane region" description="Helical" evidence="8">
    <location>
        <begin position="632"/>
        <end position="659"/>
    </location>
</feature>
<gene>
    <name evidence="11" type="ORF">ABZ931_12165</name>
</gene>
<dbReference type="EMBL" id="JBEYXT010000040">
    <property type="protein sequence ID" value="MEU6801755.1"/>
    <property type="molecule type" value="Genomic_DNA"/>
</dbReference>
<evidence type="ECO:0000256" key="4">
    <source>
        <dbReference type="ARBA" id="ARBA00022989"/>
    </source>
</evidence>
<dbReference type="Pfam" id="PF12704">
    <property type="entry name" value="MacB_PCD"/>
    <property type="match status" value="1"/>
</dbReference>
<feature type="transmembrane region" description="Helical" evidence="8">
    <location>
        <begin position="294"/>
        <end position="314"/>
    </location>
</feature>
<keyword evidence="4 8" id="KW-1133">Transmembrane helix</keyword>
<dbReference type="InterPro" id="IPR003838">
    <property type="entry name" value="ABC3_permease_C"/>
</dbReference>
<dbReference type="RefSeq" id="WP_359694193.1">
    <property type="nucleotide sequence ID" value="NZ_JBEYXT010000040.1"/>
</dbReference>
<sequence>MSAVWRASRAAVKRRRLQTFVIGLVVLCSTTTILLGLGLLAAASAPFDNAFAQQRGAHTVATFDASKVSSARLATTARRPGVEAAAGPFGQAVLEMPEDWLWMPAGSLSVVGRAEPDGPVDRIHLLEGRWATAPGEIVINWPIAGTPGRDTLGTELRPRGGPALTVVGFATSMSKTAGGWVSPAQMERLRPATRQMLYRFSDAATERELRAGLSTATARLPADSLVTAQTYLALKRAFAAQADAYVPFMTLFGVLGLLVSVLIVGNVVSGAVVSGHRHIGVLKALGFTPNQVMTVYLTMVSVPAVIGCVLGTLIGNAATGPILRVAFAGIDTGGAEIGTSWWPSALCLAGMPALVVVTALIPALRAHRLPAAQAITAGSSPRTGRGLRVQRRLGGTRLPRAVSLGLGRPFARPGRSLLTMAAIVLGVTTVTLTTGLTSTLLAFVDDDGATRVRVEAGSPAGGDTARRLSDRQTEQRLRSLPGADRVTVRGLTRVSLAGHTEPVYANFYRGNTRDLATHVVDGHWPDRAGQAAAGPAFLDQHGLSVGDRITVLLNGRQTPVTIVGKLSDGNAKALDSNWQTLRRLDSSFQAAEYTVRLAQGADVRKYVDAVRAADPALRPSVLRPDNTVATTVVGFASVFTVLLTVVASLGVFNTVLLDIRERRRDLGMLKSIGMTPRQVMTMTMSSVAALGVVGGLLGIPLGIVAHRLVVDHVGVIVFPEFTKQVWHLPQLAALMLAGVTIAALGALIPARSAARLTIAKVLHNE</sequence>
<evidence type="ECO:0000259" key="10">
    <source>
        <dbReference type="Pfam" id="PF12704"/>
    </source>
</evidence>
<comment type="caution">
    <text evidence="11">The sequence shown here is derived from an EMBL/GenBank/DDBJ whole genome shotgun (WGS) entry which is preliminary data.</text>
</comment>
<dbReference type="PANTHER" id="PTHR30572">
    <property type="entry name" value="MEMBRANE COMPONENT OF TRANSPORTER-RELATED"/>
    <property type="match status" value="1"/>
</dbReference>
<evidence type="ECO:0000256" key="5">
    <source>
        <dbReference type="ARBA" id="ARBA00023136"/>
    </source>
</evidence>
<comment type="similarity">
    <text evidence="6">Belongs to the ABC-4 integral membrane protein family.</text>
</comment>
<dbReference type="InterPro" id="IPR025857">
    <property type="entry name" value="MacB_PCD"/>
</dbReference>
<comment type="subcellular location">
    <subcellularLocation>
        <location evidence="1">Cell membrane</location>
        <topology evidence="1">Multi-pass membrane protein</topology>
    </subcellularLocation>
</comment>
<keyword evidence="2" id="KW-1003">Cell membrane</keyword>
<evidence type="ECO:0000256" key="8">
    <source>
        <dbReference type="SAM" id="Phobius"/>
    </source>
</evidence>
<evidence type="ECO:0000256" key="1">
    <source>
        <dbReference type="ARBA" id="ARBA00004651"/>
    </source>
</evidence>
<dbReference type="Pfam" id="PF02687">
    <property type="entry name" value="FtsX"/>
    <property type="match status" value="2"/>
</dbReference>
<feature type="domain" description="MacB-like periplasmic core" evidence="10">
    <location>
        <begin position="416"/>
        <end position="612"/>
    </location>
</feature>
<evidence type="ECO:0000313" key="12">
    <source>
        <dbReference type="Proteomes" id="UP001551189"/>
    </source>
</evidence>
<feature type="compositionally biased region" description="Basic and acidic residues" evidence="7">
    <location>
        <begin position="464"/>
        <end position="476"/>
    </location>
</feature>
<reference evidence="11 12" key="1">
    <citation type="submission" date="2024-06" db="EMBL/GenBank/DDBJ databases">
        <title>The Natural Products Discovery Center: Release of the First 8490 Sequenced Strains for Exploring Actinobacteria Biosynthetic Diversity.</title>
        <authorList>
            <person name="Kalkreuter E."/>
            <person name="Kautsar S.A."/>
            <person name="Yang D."/>
            <person name="Bader C.D."/>
            <person name="Teijaro C.N."/>
            <person name="Fluegel L."/>
            <person name="Davis C.M."/>
            <person name="Simpson J.R."/>
            <person name="Lauterbach L."/>
            <person name="Steele A.D."/>
            <person name="Gui C."/>
            <person name="Meng S."/>
            <person name="Li G."/>
            <person name="Viehrig K."/>
            <person name="Ye F."/>
            <person name="Su P."/>
            <person name="Kiefer A.F."/>
            <person name="Nichols A."/>
            <person name="Cepeda A.J."/>
            <person name="Yan W."/>
            <person name="Fan B."/>
            <person name="Jiang Y."/>
            <person name="Adhikari A."/>
            <person name="Zheng C.-J."/>
            <person name="Schuster L."/>
            <person name="Cowan T.M."/>
            <person name="Smanski M.J."/>
            <person name="Chevrette M.G."/>
            <person name="De Carvalho L.P.S."/>
            <person name="Shen B."/>
        </authorList>
    </citation>
    <scope>NUCLEOTIDE SEQUENCE [LARGE SCALE GENOMIC DNA]</scope>
    <source>
        <strain evidence="11 12">NPDC046851</strain>
    </source>
</reference>
<feature type="transmembrane region" description="Helical" evidence="8">
    <location>
        <begin position="725"/>
        <end position="748"/>
    </location>
</feature>
<keyword evidence="5 8" id="KW-0472">Membrane</keyword>
<feature type="transmembrane region" description="Helical" evidence="8">
    <location>
        <begin position="679"/>
        <end position="705"/>
    </location>
</feature>
<evidence type="ECO:0000259" key="9">
    <source>
        <dbReference type="Pfam" id="PF02687"/>
    </source>
</evidence>
<feature type="transmembrane region" description="Helical" evidence="8">
    <location>
        <begin position="341"/>
        <end position="364"/>
    </location>
</feature>
<feature type="transmembrane region" description="Helical" evidence="8">
    <location>
        <begin position="417"/>
        <end position="444"/>
    </location>
</feature>
<name>A0ABV3AX58_9ACTN</name>
<proteinExistence type="inferred from homology"/>